<accession>A0A5D2TYB5</accession>
<dbReference type="AlphaFoldDB" id="A0A5D2TYB5"/>
<keyword evidence="2" id="KW-1185">Reference proteome</keyword>
<evidence type="ECO:0000313" key="1">
    <source>
        <dbReference type="EMBL" id="TYI69506.1"/>
    </source>
</evidence>
<dbReference type="Proteomes" id="UP000323597">
    <property type="component" value="Chromosome D08"/>
</dbReference>
<name>A0A5D2TYB5_GOSMU</name>
<gene>
    <name evidence="1" type="ORF">E1A91_D08G159900v1</name>
</gene>
<reference evidence="1 2" key="1">
    <citation type="submission" date="2019-07" db="EMBL/GenBank/DDBJ databases">
        <title>WGS assembly of Gossypium mustelinum.</title>
        <authorList>
            <person name="Chen Z.J."/>
            <person name="Sreedasyam A."/>
            <person name="Ando A."/>
            <person name="Song Q."/>
            <person name="De L."/>
            <person name="Hulse-Kemp A."/>
            <person name="Ding M."/>
            <person name="Ye W."/>
            <person name="Kirkbride R."/>
            <person name="Jenkins J."/>
            <person name="Plott C."/>
            <person name="Lovell J."/>
            <person name="Lin Y.-M."/>
            <person name="Vaughn R."/>
            <person name="Liu B."/>
            <person name="Li W."/>
            <person name="Simpson S."/>
            <person name="Scheffler B."/>
            <person name="Saski C."/>
            <person name="Grover C."/>
            <person name="Hu G."/>
            <person name="Conover J."/>
            <person name="Carlson J."/>
            <person name="Shu S."/>
            <person name="Boston L."/>
            <person name="Williams M."/>
            <person name="Peterson D."/>
            <person name="Mcgee K."/>
            <person name="Jones D."/>
            <person name="Wendel J."/>
            <person name="Stelly D."/>
            <person name="Grimwood J."/>
            <person name="Schmutz J."/>
        </authorList>
    </citation>
    <scope>NUCLEOTIDE SEQUENCE [LARGE SCALE GENOMIC DNA]</scope>
    <source>
        <strain evidence="1">1408120.09</strain>
    </source>
</reference>
<organism evidence="1 2">
    <name type="scientific">Gossypium mustelinum</name>
    <name type="common">Cotton</name>
    <name type="synonym">Gossypium caicoense</name>
    <dbReference type="NCBI Taxonomy" id="34275"/>
    <lineage>
        <taxon>Eukaryota</taxon>
        <taxon>Viridiplantae</taxon>
        <taxon>Streptophyta</taxon>
        <taxon>Embryophyta</taxon>
        <taxon>Tracheophyta</taxon>
        <taxon>Spermatophyta</taxon>
        <taxon>Magnoliopsida</taxon>
        <taxon>eudicotyledons</taxon>
        <taxon>Gunneridae</taxon>
        <taxon>Pentapetalae</taxon>
        <taxon>rosids</taxon>
        <taxon>malvids</taxon>
        <taxon>Malvales</taxon>
        <taxon>Malvaceae</taxon>
        <taxon>Malvoideae</taxon>
        <taxon>Gossypium</taxon>
    </lineage>
</organism>
<protein>
    <submittedName>
        <fullName evidence="1">Uncharacterized protein</fullName>
    </submittedName>
</protein>
<evidence type="ECO:0000313" key="2">
    <source>
        <dbReference type="Proteomes" id="UP000323597"/>
    </source>
</evidence>
<proteinExistence type="predicted"/>
<sequence>MLGFHCRHNNARTELDRGINPSDNISFHVTEVSGASILIKKRRKGKRNLSVKRHLEGRGIAGKNKPTTEIN</sequence>
<dbReference type="EMBL" id="CM017656">
    <property type="protein sequence ID" value="TYI69506.1"/>
    <property type="molecule type" value="Genomic_DNA"/>
</dbReference>